<gene>
    <name evidence="1" type="ORF">HPB47_003867</name>
</gene>
<dbReference type="EMBL" id="JABSTQ010010575">
    <property type="protein sequence ID" value="KAG0419805.1"/>
    <property type="molecule type" value="Genomic_DNA"/>
</dbReference>
<organism evidence="1 2">
    <name type="scientific">Ixodes persulcatus</name>
    <name type="common">Taiga tick</name>
    <dbReference type="NCBI Taxonomy" id="34615"/>
    <lineage>
        <taxon>Eukaryota</taxon>
        <taxon>Metazoa</taxon>
        <taxon>Ecdysozoa</taxon>
        <taxon>Arthropoda</taxon>
        <taxon>Chelicerata</taxon>
        <taxon>Arachnida</taxon>
        <taxon>Acari</taxon>
        <taxon>Parasitiformes</taxon>
        <taxon>Ixodida</taxon>
        <taxon>Ixodoidea</taxon>
        <taxon>Ixodidae</taxon>
        <taxon>Ixodinae</taxon>
        <taxon>Ixodes</taxon>
    </lineage>
</organism>
<protein>
    <submittedName>
        <fullName evidence="1">Uncharacterized protein</fullName>
    </submittedName>
</protein>
<accession>A0AC60PI99</accession>
<sequence length="60" mass="6604">MAMQVTVEEEDIFPEEVQCAGWQSAFTKRKSSQKFLPAESEQPATRQVAIARAAPALPPT</sequence>
<keyword evidence="2" id="KW-1185">Reference proteome</keyword>
<comment type="caution">
    <text evidence="1">The sequence shown here is derived from an EMBL/GenBank/DDBJ whole genome shotgun (WGS) entry which is preliminary data.</text>
</comment>
<reference evidence="1 2" key="1">
    <citation type="journal article" date="2020" name="Cell">
        <title>Large-Scale Comparative Analyses of Tick Genomes Elucidate Their Genetic Diversity and Vector Capacities.</title>
        <authorList>
            <consortium name="Tick Genome and Microbiome Consortium (TIGMIC)"/>
            <person name="Jia N."/>
            <person name="Wang J."/>
            <person name="Shi W."/>
            <person name="Du L."/>
            <person name="Sun Y."/>
            <person name="Zhan W."/>
            <person name="Jiang J.F."/>
            <person name="Wang Q."/>
            <person name="Zhang B."/>
            <person name="Ji P."/>
            <person name="Bell-Sakyi L."/>
            <person name="Cui X.M."/>
            <person name="Yuan T.T."/>
            <person name="Jiang B.G."/>
            <person name="Yang W.F."/>
            <person name="Lam T.T."/>
            <person name="Chang Q.C."/>
            <person name="Ding S.J."/>
            <person name="Wang X.J."/>
            <person name="Zhu J.G."/>
            <person name="Ruan X.D."/>
            <person name="Zhao L."/>
            <person name="Wei J.T."/>
            <person name="Ye R.Z."/>
            <person name="Que T.C."/>
            <person name="Du C.H."/>
            <person name="Zhou Y.H."/>
            <person name="Cheng J.X."/>
            <person name="Dai P.F."/>
            <person name="Guo W.B."/>
            <person name="Han X.H."/>
            <person name="Huang E.J."/>
            <person name="Li L.F."/>
            <person name="Wei W."/>
            <person name="Gao Y.C."/>
            <person name="Liu J.Z."/>
            <person name="Shao H.Z."/>
            <person name="Wang X."/>
            <person name="Wang C.C."/>
            <person name="Yang T.C."/>
            <person name="Huo Q.B."/>
            <person name="Li W."/>
            <person name="Chen H.Y."/>
            <person name="Chen S.E."/>
            <person name="Zhou L.G."/>
            <person name="Ni X.B."/>
            <person name="Tian J.H."/>
            <person name="Sheng Y."/>
            <person name="Liu T."/>
            <person name="Pan Y.S."/>
            <person name="Xia L.Y."/>
            <person name="Li J."/>
            <person name="Zhao F."/>
            <person name="Cao W.C."/>
        </authorList>
    </citation>
    <scope>NUCLEOTIDE SEQUENCE [LARGE SCALE GENOMIC DNA]</scope>
    <source>
        <strain evidence="1">Iper-2018</strain>
    </source>
</reference>
<proteinExistence type="predicted"/>
<dbReference type="Proteomes" id="UP000805193">
    <property type="component" value="Unassembled WGS sequence"/>
</dbReference>
<name>A0AC60PI99_IXOPE</name>
<evidence type="ECO:0000313" key="1">
    <source>
        <dbReference type="EMBL" id="KAG0419805.1"/>
    </source>
</evidence>
<evidence type="ECO:0000313" key="2">
    <source>
        <dbReference type="Proteomes" id="UP000805193"/>
    </source>
</evidence>